<organism evidence="15">
    <name type="scientific">marine sediment metagenome</name>
    <dbReference type="NCBI Taxonomy" id="412755"/>
    <lineage>
        <taxon>unclassified sequences</taxon>
        <taxon>metagenomes</taxon>
        <taxon>ecological metagenomes</taxon>
    </lineage>
</organism>
<dbReference type="InterPro" id="IPR004573">
    <property type="entry name" value="rRNA_ssu_MeTfrase_B"/>
</dbReference>
<dbReference type="FunFam" id="3.40.50.150:FF:000022">
    <property type="entry name" value="Ribosomal RNA small subunit methyltransferase B"/>
    <property type="match status" value="1"/>
</dbReference>
<dbReference type="PRINTS" id="PR02008">
    <property type="entry name" value="RCMTFAMILY"/>
</dbReference>
<evidence type="ECO:0000259" key="14">
    <source>
        <dbReference type="PROSITE" id="PS51686"/>
    </source>
</evidence>
<comment type="function">
    <text evidence="1">Specifically methylates the cytosine at position 967 (m5C967) of 16S rRNA.</text>
</comment>
<dbReference type="NCBIfam" id="NF008149">
    <property type="entry name" value="PRK10901.1"/>
    <property type="match status" value="1"/>
</dbReference>
<reference evidence="15" key="1">
    <citation type="journal article" date="2015" name="Nature">
        <title>Complex archaea that bridge the gap between prokaryotes and eukaryotes.</title>
        <authorList>
            <person name="Spang A."/>
            <person name="Saw J.H."/>
            <person name="Jorgensen S.L."/>
            <person name="Zaremba-Niedzwiedzka K."/>
            <person name="Martijn J."/>
            <person name="Lind A.E."/>
            <person name="van Eijk R."/>
            <person name="Schleper C."/>
            <person name="Guy L."/>
            <person name="Ettema T.J."/>
        </authorList>
    </citation>
    <scope>NUCLEOTIDE SEQUENCE</scope>
</reference>
<dbReference type="PROSITE" id="PS51686">
    <property type="entry name" value="SAM_MT_RSMB_NOP"/>
    <property type="match status" value="1"/>
</dbReference>
<comment type="caution">
    <text evidence="15">The sequence shown here is derived from an EMBL/GenBank/DDBJ whole genome shotgun (WGS) entry which is preliminary data.</text>
</comment>
<dbReference type="InterPro" id="IPR049560">
    <property type="entry name" value="MeTrfase_RsmB-F_NOP2_cat"/>
</dbReference>
<protein>
    <recommendedName>
        <fullName evidence="4">16S rRNA (cytosine(967)-C(5))-methyltransferase</fullName>
        <ecNumber evidence="4">2.1.1.176</ecNumber>
    </recommendedName>
    <alternativeName>
        <fullName evidence="11">16S rRNA m5C967 methyltransferase</fullName>
    </alternativeName>
    <alternativeName>
        <fullName evidence="12">rRNA (cytosine-C(5)-)-methyltransferase RsmB</fullName>
    </alternativeName>
</protein>
<dbReference type="GO" id="GO:0003723">
    <property type="term" value="F:RNA binding"/>
    <property type="evidence" value="ECO:0007669"/>
    <property type="project" value="UniProtKB-KW"/>
</dbReference>
<feature type="domain" description="SAM-dependent MTase RsmB/NOP-type" evidence="14">
    <location>
        <begin position="164"/>
        <end position="434"/>
    </location>
</feature>
<accession>A0A0F9NIG1</accession>
<evidence type="ECO:0000313" key="15">
    <source>
        <dbReference type="EMBL" id="KKN17714.1"/>
    </source>
</evidence>
<dbReference type="PROSITE" id="PS01153">
    <property type="entry name" value="NOL1_NOP2_SUN"/>
    <property type="match status" value="1"/>
</dbReference>
<gene>
    <name evidence="15" type="ORF">LCGC14_0963110</name>
</gene>
<dbReference type="Pfam" id="PF22458">
    <property type="entry name" value="RsmF-B_ferredox"/>
    <property type="match status" value="1"/>
</dbReference>
<dbReference type="GO" id="GO:0005829">
    <property type="term" value="C:cytosol"/>
    <property type="evidence" value="ECO:0007669"/>
    <property type="project" value="TreeGrafter"/>
</dbReference>
<evidence type="ECO:0000256" key="13">
    <source>
        <dbReference type="ARBA" id="ARBA00047283"/>
    </source>
</evidence>
<dbReference type="InterPro" id="IPR023267">
    <property type="entry name" value="RCMT"/>
</dbReference>
<comment type="subcellular location">
    <subcellularLocation>
        <location evidence="2">Cytoplasm</location>
    </subcellularLocation>
</comment>
<dbReference type="PANTHER" id="PTHR22807">
    <property type="entry name" value="NOP2 YEAST -RELATED NOL1/NOP2/FMU SUN DOMAIN-CONTAINING"/>
    <property type="match status" value="1"/>
</dbReference>
<keyword evidence="8" id="KW-0808">Transferase</keyword>
<dbReference type="EC" id="2.1.1.176" evidence="4"/>
<evidence type="ECO:0000256" key="12">
    <source>
        <dbReference type="ARBA" id="ARBA00031088"/>
    </source>
</evidence>
<evidence type="ECO:0000256" key="8">
    <source>
        <dbReference type="ARBA" id="ARBA00022679"/>
    </source>
</evidence>
<evidence type="ECO:0000256" key="9">
    <source>
        <dbReference type="ARBA" id="ARBA00022691"/>
    </source>
</evidence>
<proteinExistence type="inferred from homology"/>
<dbReference type="Pfam" id="PF01029">
    <property type="entry name" value="NusB"/>
    <property type="match status" value="1"/>
</dbReference>
<dbReference type="Gene3D" id="1.10.940.10">
    <property type="entry name" value="NusB-like"/>
    <property type="match status" value="1"/>
</dbReference>
<dbReference type="Gene3D" id="3.40.50.150">
    <property type="entry name" value="Vaccinia Virus protein VP39"/>
    <property type="match status" value="1"/>
</dbReference>
<evidence type="ECO:0000256" key="6">
    <source>
        <dbReference type="ARBA" id="ARBA00022552"/>
    </source>
</evidence>
<dbReference type="GO" id="GO:0006355">
    <property type="term" value="P:regulation of DNA-templated transcription"/>
    <property type="evidence" value="ECO:0007669"/>
    <property type="project" value="InterPro"/>
</dbReference>
<dbReference type="GO" id="GO:0070475">
    <property type="term" value="P:rRNA base methylation"/>
    <property type="evidence" value="ECO:0007669"/>
    <property type="project" value="TreeGrafter"/>
</dbReference>
<dbReference type="AlphaFoldDB" id="A0A0F9NIG1"/>
<dbReference type="Gene3D" id="1.10.287.730">
    <property type="entry name" value="Helix hairpin bin"/>
    <property type="match status" value="1"/>
</dbReference>
<dbReference type="SUPFAM" id="SSF53335">
    <property type="entry name" value="S-adenosyl-L-methionine-dependent methyltransferases"/>
    <property type="match status" value="1"/>
</dbReference>
<dbReference type="SUPFAM" id="SSF48013">
    <property type="entry name" value="NusB-like"/>
    <property type="match status" value="1"/>
</dbReference>
<evidence type="ECO:0000256" key="11">
    <source>
        <dbReference type="ARBA" id="ARBA00030399"/>
    </source>
</evidence>
<keyword evidence="9" id="KW-0949">S-adenosyl-L-methionine</keyword>
<keyword evidence="5" id="KW-0963">Cytoplasm</keyword>
<dbReference type="CDD" id="cd02440">
    <property type="entry name" value="AdoMet_MTases"/>
    <property type="match status" value="1"/>
</dbReference>
<keyword evidence="10" id="KW-0694">RNA-binding</keyword>
<dbReference type="FunFam" id="3.30.70.1170:FF:000002">
    <property type="entry name" value="Ribosomal RNA small subunit methyltransferase B"/>
    <property type="match status" value="1"/>
</dbReference>
<evidence type="ECO:0000256" key="4">
    <source>
        <dbReference type="ARBA" id="ARBA00012140"/>
    </source>
</evidence>
<keyword evidence="7" id="KW-0489">Methyltransferase</keyword>
<evidence type="ECO:0000256" key="10">
    <source>
        <dbReference type="ARBA" id="ARBA00022884"/>
    </source>
</evidence>
<dbReference type="InterPro" id="IPR029063">
    <property type="entry name" value="SAM-dependent_MTases_sf"/>
</dbReference>
<evidence type="ECO:0000256" key="3">
    <source>
        <dbReference type="ARBA" id="ARBA00007494"/>
    </source>
</evidence>
<evidence type="ECO:0000256" key="2">
    <source>
        <dbReference type="ARBA" id="ARBA00004496"/>
    </source>
</evidence>
<evidence type="ECO:0000256" key="5">
    <source>
        <dbReference type="ARBA" id="ARBA00022490"/>
    </source>
</evidence>
<sequence length="436" mass="48545">MDRYDQPDQPMRAVAASVLLAVESGESLSQCLPPALQQLAPNERPVLQALCYGTCRWFHRLDGELNGRLKKPIKQPDRIVHHLMLIALFQLRFSQQATYAVLNESVEACRALDKPHLTGLVNGILRAAERDGAPEPENDARRFSHPVWMVEKLRHNWPDNWQDILEANNAQAPMTLRVNALRFSRDEYLALLTEAGIAATATRFAPYGIQLGRPVQVDQLPWFADGAVSVQDEAAQLCTELLDLAPGQRVLDACAAPGGKTCAILESQAELADVVAIDESAARLPRIQENLDRLDLHATLLQADAADIEQWWNGDAFDRILLDVPCSASGVIRRHPDIKLLRRETDIVPLAAIQLGLLQALWSVLKPGGRLVYATCSVFPQENHRIIQRFLKQQSTAVLVEPEVQWGRNMGTGRQLLPDPTSHDGFFYAVLEKSEP</sequence>
<dbReference type="InterPro" id="IPR018314">
    <property type="entry name" value="RsmB/NOL1/NOP2-like_CS"/>
</dbReference>
<evidence type="ECO:0000256" key="7">
    <source>
        <dbReference type="ARBA" id="ARBA00022603"/>
    </source>
</evidence>
<dbReference type="InterPro" id="IPR054728">
    <property type="entry name" value="RsmB-like_ferredoxin"/>
</dbReference>
<dbReference type="InterPro" id="IPR035926">
    <property type="entry name" value="NusB-like_sf"/>
</dbReference>
<dbReference type="GO" id="GO:0009383">
    <property type="term" value="F:rRNA (cytosine-C5-)-methyltransferase activity"/>
    <property type="evidence" value="ECO:0007669"/>
    <property type="project" value="TreeGrafter"/>
</dbReference>
<dbReference type="InterPro" id="IPR001678">
    <property type="entry name" value="MeTrfase_RsmB-F_NOP2_dom"/>
</dbReference>
<dbReference type="Gene3D" id="3.30.70.1170">
    <property type="entry name" value="Sun protein, domain 3"/>
    <property type="match status" value="1"/>
</dbReference>
<dbReference type="InterPro" id="IPR006027">
    <property type="entry name" value="NusB_RsmB_TIM44"/>
</dbReference>
<keyword evidence="6" id="KW-0698">rRNA processing</keyword>
<dbReference type="Pfam" id="PF01189">
    <property type="entry name" value="Methyltr_RsmB-F"/>
    <property type="match status" value="1"/>
</dbReference>
<comment type="similarity">
    <text evidence="3">Belongs to the class I-like SAM-binding methyltransferase superfamily. RsmB/NOP family.</text>
</comment>
<name>A0A0F9NIG1_9ZZZZ</name>
<dbReference type="EMBL" id="LAZR01003496">
    <property type="protein sequence ID" value="KKN17714.1"/>
    <property type="molecule type" value="Genomic_DNA"/>
</dbReference>
<dbReference type="NCBIfam" id="TIGR00563">
    <property type="entry name" value="rsmB"/>
    <property type="match status" value="1"/>
</dbReference>
<evidence type="ECO:0000256" key="1">
    <source>
        <dbReference type="ARBA" id="ARBA00002724"/>
    </source>
</evidence>
<dbReference type="PANTHER" id="PTHR22807:SF61">
    <property type="entry name" value="NOL1_NOP2_SUN FAMILY PROTEIN _ ANTITERMINATION NUSB DOMAIN-CONTAINING PROTEIN"/>
    <property type="match status" value="1"/>
</dbReference>
<comment type="catalytic activity">
    <reaction evidence="13">
        <text>cytidine(967) in 16S rRNA + S-adenosyl-L-methionine = 5-methylcytidine(967) in 16S rRNA + S-adenosyl-L-homocysteine + H(+)</text>
        <dbReference type="Rhea" id="RHEA:42748"/>
        <dbReference type="Rhea" id="RHEA-COMP:10219"/>
        <dbReference type="Rhea" id="RHEA-COMP:10220"/>
        <dbReference type="ChEBI" id="CHEBI:15378"/>
        <dbReference type="ChEBI" id="CHEBI:57856"/>
        <dbReference type="ChEBI" id="CHEBI:59789"/>
        <dbReference type="ChEBI" id="CHEBI:74483"/>
        <dbReference type="ChEBI" id="CHEBI:82748"/>
        <dbReference type="EC" id="2.1.1.176"/>
    </reaction>
</comment>